<accession>A0A9Q0BVX3</accession>
<feature type="non-terminal residue" evidence="1">
    <location>
        <position position="68"/>
    </location>
</feature>
<sequence>MVYSICYTLGRELYNFSAPLSILFKRNGISLPGRLLLCGEKFAKSAMTFGRRRLVTKQNNVYALWSRT</sequence>
<dbReference type="AlphaFoldDB" id="A0A9Q0BVX3"/>
<dbReference type="Proteomes" id="UP001059596">
    <property type="component" value="Chromosome 3R"/>
</dbReference>
<evidence type="ECO:0000313" key="2">
    <source>
        <dbReference type="Proteomes" id="UP001059596"/>
    </source>
</evidence>
<name>A0A9Q0BVX3_9MUSC</name>
<dbReference type="EMBL" id="JAMKOV010000001">
    <property type="protein sequence ID" value="KAI8046667.1"/>
    <property type="molecule type" value="Genomic_DNA"/>
</dbReference>
<keyword evidence="2" id="KW-1185">Reference proteome</keyword>
<gene>
    <name evidence="1" type="ORF">M5D96_002880</name>
</gene>
<proteinExistence type="predicted"/>
<organism evidence="1 2">
    <name type="scientific">Drosophila gunungcola</name>
    <name type="common">fruit fly</name>
    <dbReference type="NCBI Taxonomy" id="103775"/>
    <lineage>
        <taxon>Eukaryota</taxon>
        <taxon>Metazoa</taxon>
        <taxon>Ecdysozoa</taxon>
        <taxon>Arthropoda</taxon>
        <taxon>Hexapoda</taxon>
        <taxon>Insecta</taxon>
        <taxon>Pterygota</taxon>
        <taxon>Neoptera</taxon>
        <taxon>Endopterygota</taxon>
        <taxon>Diptera</taxon>
        <taxon>Brachycera</taxon>
        <taxon>Muscomorpha</taxon>
        <taxon>Ephydroidea</taxon>
        <taxon>Drosophilidae</taxon>
        <taxon>Drosophila</taxon>
        <taxon>Sophophora</taxon>
    </lineage>
</organism>
<protein>
    <submittedName>
        <fullName evidence="1">Uncharacterized protein</fullName>
    </submittedName>
</protein>
<comment type="caution">
    <text evidence="1">The sequence shown here is derived from an EMBL/GenBank/DDBJ whole genome shotgun (WGS) entry which is preliminary data.</text>
</comment>
<reference evidence="1" key="1">
    <citation type="journal article" date="2023" name="Genome Biol. Evol.">
        <title>Long-read-based Genome Assembly of Drosophila gunungcola Reveals Fewer Chemosensory Genes in Flower-breeding Species.</title>
        <authorList>
            <person name="Negi A."/>
            <person name="Liao B.Y."/>
            <person name="Yeh S.D."/>
        </authorList>
    </citation>
    <scope>NUCLEOTIDE SEQUENCE</scope>
    <source>
        <strain evidence="1">Sukarami</strain>
    </source>
</reference>
<evidence type="ECO:0000313" key="1">
    <source>
        <dbReference type="EMBL" id="KAI8046667.1"/>
    </source>
</evidence>